<sequence length="350" mass="39464">MQPAESGNKKLLLVSFPVDLGNRTYEANLHQLFRNEMDFFRFAAQHVNELDKGVNYKRSIRDRLLSIAALRKKLRYYRGGGHRVLFHGLSPAFLSFGAWKLANTAILMDWTRCLYPSVQGKEVKKNWLFYLHKKVLNSCPRILCMTEAVRKNLIEYYGVEESKLFKVPAPFYIDNIQMAPRATPDRPRVLFVGGDLKRKGGDLLVNNWVSHLKGKCELSMLTNDPSANVEGINFLPGIRYGTDAHRKVFEEHDILILPTKMDSYPQAIGEAAAAGMAVITTRFALGATEVVMNGVSGYVEQSPEACLERLVTLIQDVALIDGFKSAGYQHMQTQFSAAAIKKSYLDILVR</sequence>
<keyword evidence="2" id="KW-1185">Reference proteome</keyword>
<comment type="caution">
    <text evidence="1">The sequence shown here is derived from an EMBL/GenBank/DDBJ whole genome shotgun (WGS) entry which is preliminary data.</text>
</comment>
<accession>A0A917IMU9</accession>
<proteinExistence type="predicted"/>
<dbReference type="Proteomes" id="UP000627292">
    <property type="component" value="Unassembled WGS sequence"/>
</dbReference>
<dbReference type="CDD" id="cd03801">
    <property type="entry name" value="GT4_PimA-like"/>
    <property type="match status" value="1"/>
</dbReference>
<dbReference type="EMBL" id="BMIB01000001">
    <property type="protein sequence ID" value="GGH56538.1"/>
    <property type="molecule type" value="Genomic_DNA"/>
</dbReference>
<dbReference type="AlphaFoldDB" id="A0A917IMU9"/>
<gene>
    <name evidence="1" type="ORF">GCM10011379_00240</name>
</gene>
<evidence type="ECO:0000313" key="1">
    <source>
        <dbReference type="EMBL" id="GGH56538.1"/>
    </source>
</evidence>
<reference evidence="1" key="2">
    <citation type="submission" date="2020-09" db="EMBL/GenBank/DDBJ databases">
        <authorList>
            <person name="Sun Q."/>
            <person name="Zhou Y."/>
        </authorList>
    </citation>
    <scope>NUCLEOTIDE SEQUENCE</scope>
    <source>
        <strain evidence="1">CGMCC 1.15290</strain>
    </source>
</reference>
<dbReference type="Pfam" id="PF13692">
    <property type="entry name" value="Glyco_trans_1_4"/>
    <property type="match status" value="1"/>
</dbReference>
<dbReference type="PANTHER" id="PTHR12526">
    <property type="entry name" value="GLYCOSYLTRANSFERASE"/>
    <property type="match status" value="1"/>
</dbReference>
<name>A0A917IMU9_9BACT</name>
<dbReference type="SUPFAM" id="SSF53756">
    <property type="entry name" value="UDP-Glycosyltransferase/glycogen phosphorylase"/>
    <property type="match status" value="1"/>
</dbReference>
<dbReference type="Gene3D" id="3.40.50.2000">
    <property type="entry name" value="Glycogen Phosphorylase B"/>
    <property type="match status" value="2"/>
</dbReference>
<reference evidence="1" key="1">
    <citation type="journal article" date="2014" name="Int. J. Syst. Evol. Microbiol.">
        <title>Complete genome sequence of Corynebacterium casei LMG S-19264T (=DSM 44701T), isolated from a smear-ripened cheese.</title>
        <authorList>
            <consortium name="US DOE Joint Genome Institute (JGI-PGF)"/>
            <person name="Walter F."/>
            <person name="Albersmeier A."/>
            <person name="Kalinowski J."/>
            <person name="Ruckert C."/>
        </authorList>
    </citation>
    <scope>NUCLEOTIDE SEQUENCE</scope>
    <source>
        <strain evidence="1">CGMCC 1.15290</strain>
    </source>
</reference>
<protein>
    <submittedName>
        <fullName evidence="1">Uncharacterized protein</fullName>
    </submittedName>
</protein>
<evidence type="ECO:0000313" key="2">
    <source>
        <dbReference type="Proteomes" id="UP000627292"/>
    </source>
</evidence>
<dbReference type="PANTHER" id="PTHR12526:SF630">
    <property type="entry name" value="GLYCOSYLTRANSFERASE"/>
    <property type="match status" value="1"/>
</dbReference>
<organism evidence="1 2">
    <name type="scientific">Filimonas zeae</name>
    <dbReference type="NCBI Taxonomy" id="1737353"/>
    <lineage>
        <taxon>Bacteria</taxon>
        <taxon>Pseudomonadati</taxon>
        <taxon>Bacteroidota</taxon>
        <taxon>Chitinophagia</taxon>
        <taxon>Chitinophagales</taxon>
        <taxon>Chitinophagaceae</taxon>
        <taxon>Filimonas</taxon>
    </lineage>
</organism>